<protein>
    <submittedName>
        <fullName evidence="3">GGDEF domain-containing protein</fullName>
    </submittedName>
</protein>
<sequence length="354" mass="41787">MFENKLLDNLTIGILVLDAAFKVKYLNKRMKNILKIEKIDFSKLEVLLKNLNFTFNGKFRVKSSKIQIDKKIFFQLEFHENPETSTNKFVAMLDTIQDFIFYLDSEGKIEYFNKAYENHLGKAYLEIIGEKESKFYPDDMAIKCDQNNEIALKLGNFYEEEYFYGKWYQTFKSRVNLGNNEYGIFGMVKDITDSKKKVIDLSEKVYKDALTGIYNRNFYEEKITDIFKNKKEQIYSMLLIDIDKFKNINDFNGHDVGDWVLKRLCNILKRNVRQSNDFIIRLGGDEILIIIEGEKDNLEKILNRIEKDILLENSSNDLKFTISIGIGERKKCETLDSLYKRVDVELYKNKNRGK</sequence>
<dbReference type="InterPro" id="IPR029787">
    <property type="entry name" value="Nucleotide_cyclase"/>
</dbReference>
<dbReference type="Gene3D" id="3.30.70.270">
    <property type="match status" value="1"/>
</dbReference>
<proteinExistence type="predicted"/>
<dbReference type="CDD" id="cd01949">
    <property type="entry name" value="GGDEF"/>
    <property type="match status" value="1"/>
</dbReference>
<feature type="domain" description="PAS" evidence="1">
    <location>
        <begin position="85"/>
        <end position="139"/>
    </location>
</feature>
<gene>
    <name evidence="3" type="ORF">RFV38_00335</name>
</gene>
<dbReference type="InterPro" id="IPR000014">
    <property type="entry name" value="PAS"/>
</dbReference>
<dbReference type="RefSeq" id="WP_320312369.1">
    <property type="nucleotide sequence ID" value="NZ_JAVIKH010000001.1"/>
</dbReference>
<dbReference type="Pfam" id="PF13188">
    <property type="entry name" value="PAS_8"/>
    <property type="match status" value="1"/>
</dbReference>
<comment type="caution">
    <text evidence="3">The sequence shown here is derived from an EMBL/GenBank/DDBJ whole genome shotgun (WGS) entry which is preliminary data.</text>
</comment>
<dbReference type="SMART" id="SM00091">
    <property type="entry name" value="PAS"/>
    <property type="match status" value="2"/>
</dbReference>
<name>A0ABU4W8M6_9FUSO</name>
<organism evidence="3 4">
    <name type="scientific">Candidatus Cetobacterium colombiensis</name>
    <dbReference type="NCBI Taxonomy" id="3073100"/>
    <lineage>
        <taxon>Bacteria</taxon>
        <taxon>Fusobacteriati</taxon>
        <taxon>Fusobacteriota</taxon>
        <taxon>Fusobacteriia</taxon>
        <taxon>Fusobacteriales</taxon>
        <taxon>Fusobacteriaceae</taxon>
        <taxon>Cetobacterium</taxon>
    </lineage>
</organism>
<dbReference type="PANTHER" id="PTHR45138">
    <property type="entry name" value="REGULATORY COMPONENTS OF SENSORY TRANSDUCTION SYSTEM"/>
    <property type="match status" value="1"/>
</dbReference>
<dbReference type="NCBIfam" id="TIGR00254">
    <property type="entry name" value="GGDEF"/>
    <property type="match status" value="1"/>
</dbReference>
<dbReference type="InterPro" id="IPR013767">
    <property type="entry name" value="PAS_fold"/>
</dbReference>
<dbReference type="PROSITE" id="PS50887">
    <property type="entry name" value="GGDEF"/>
    <property type="match status" value="1"/>
</dbReference>
<dbReference type="InterPro" id="IPR043128">
    <property type="entry name" value="Rev_trsase/Diguanyl_cyclase"/>
</dbReference>
<dbReference type="InterPro" id="IPR050469">
    <property type="entry name" value="Diguanylate_Cyclase"/>
</dbReference>
<dbReference type="PANTHER" id="PTHR45138:SF9">
    <property type="entry name" value="DIGUANYLATE CYCLASE DGCM-RELATED"/>
    <property type="match status" value="1"/>
</dbReference>
<dbReference type="EMBL" id="JAVIKH010000001">
    <property type="protein sequence ID" value="MDX8334956.1"/>
    <property type="molecule type" value="Genomic_DNA"/>
</dbReference>
<reference evidence="4" key="1">
    <citation type="submission" date="2023-07" db="EMBL/GenBank/DDBJ databases">
        <authorList>
            <person name="Colorado M.A."/>
            <person name="Villamil L.M."/>
            <person name="Melo J.F."/>
            <person name="Rodriguez J.A."/>
            <person name="Ruiz R.Y."/>
        </authorList>
    </citation>
    <scope>NUCLEOTIDE SEQUENCE [LARGE SCALE GENOMIC DNA]</scope>
    <source>
        <strain evidence="4">C33</strain>
    </source>
</reference>
<feature type="domain" description="GGDEF" evidence="2">
    <location>
        <begin position="233"/>
        <end position="354"/>
    </location>
</feature>
<dbReference type="Pfam" id="PF00989">
    <property type="entry name" value="PAS"/>
    <property type="match status" value="1"/>
</dbReference>
<dbReference type="SMART" id="SM00267">
    <property type="entry name" value="GGDEF"/>
    <property type="match status" value="1"/>
</dbReference>
<evidence type="ECO:0000313" key="3">
    <source>
        <dbReference type="EMBL" id="MDX8334956.1"/>
    </source>
</evidence>
<dbReference type="InterPro" id="IPR035965">
    <property type="entry name" value="PAS-like_dom_sf"/>
</dbReference>
<dbReference type="SUPFAM" id="SSF55785">
    <property type="entry name" value="PYP-like sensor domain (PAS domain)"/>
    <property type="match status" value="1"/>
</dbReference>
<evidence type="ECO:0000259" key="1">
    <source>
        <dbReference type="PROSITE" id="PS50112"/>
    </source>
</evidence>
<evidence type="ECO:0000313" key="4">
    <source>
        <dbReference type="Proteomes" id="UP001279681"/>
    </source>
</evidence>
<dbReference type="SUPFAM" id="SSF55073">
    <property type="entry name" value="Nucleotide cyclase"/>
    <property type="match status" value="1"/>
</dbReference>
<accession>A0ABU4W8M6</accession>
<dbReference type="Gene3D" id="3.30.450.20">
    <property type="entry name" value="PAS domain"/>
    <property type="match status" value="1"/>
</dbReference>
<dbReference type="NCBIfam" id="TIGR00229">
    <property type="entry name" value="sensory_box"/>
    <property type="match status" value="1"/>
</dbReference>
<dbReference type="PROSITE" id="PS50112">
    <property type="entry name" value="PAS"/>
    <property type="match status" value="1"/>
</dbReference>
<evidence type="ECO:0000259" key="2">
    <source>
        <dbReference type="PROSITE" id="PS50887"/>
    </source>
</evidence>
<dbReference type="Proteomes" id="UP001279681">
    <property type="component" value="Unassembled WGS sequence"/>
</dbReference>
<keyword evidence="4" id="KW-1185">Reference proteome</keyword>
<dbReference type="Pfam" id="PF00990">
    <property type="entry name" value="GGDEF"/>
    <property type="match status" value="1"/>
</dbReference>
<dbReference type="CDD" id="cd00130">
    <property type="entry name" value="PAS"/>
    <property type="match status" value="1"/>
</dbReference>
<dbReference type="InterPro" id="IPR000160">
    <property type="entry name" value="GGDEF_dom"/>
</dbReference>